<organism evidence="3 4">
    <name type="scientific">Empedobacter falsenii</name>
    <dbReference type="NCBI Taxonomy" id="343874"/>
    <lineage>
        <taxon>Bacteria</taxon>
        <taxon>Pseudomonadati</taxon>
        <taxon>Bacteroidota</taxon>
        <taxon>Flavobacteriia</taxon>
        <taxon>Flavobacteriales</taxon>
        <taxon>Weeksellaceae</taxon>
        <taxon>Empedobacter</taxon>
    </lineage>
</organism>
<dbReference type="InterPro" id="IPR050769">
    <property type="entry name" value="NAT_camello-type"/>
</dbReference>
<dbReference type="Gene3D" id="3.40.630.30">
    <property type="match status" value="1"/>
</dbReference>
<evidence type="ECO:0000256" key="1">
    <source>
        <dbReference type="ARBA" id="ARBA00022679"/>
    </source>
</evidence>
<keyword evidence="1 3" id="KW-0808">Transferase</keyword>
<dbReference type="InterPro" id="IPR000182">
    <property type="entry name" value="GNAT_dom"/>
</dbReference>
<accession>A0A376G498</accession>
<name>A0A376G498_9FLAO</name>
<dbReference type="PROSITE" id="PS51186">
    <property type="entry name" value="GNAT"/>
    <property type="match status" value="1"/>
</dbReference>
<dbReference type="PANTHER" id="PTHR13947:SF37">
    <property type="entry name" value="LD18367P"/>
    <property type="match status" value="1"/>
</dbReference>
<dbReference type="SUPFAM" id="SSF55729">
    <property type="entry name" value="Acyl-CoA N-acyltransferases (Nat)"/>
    <property type="match status" value="1"/>
</dbReference>
<protein>
    <submittedName>
        <fullName evidence="3">Ribosomal-protein-alanine acetyltransferase</fullName>
    </submittedName>
</protein>
<dbReference type="Proteomes" id="UP000254737">
    <property type="component" value="Unassembled WGS sequence"/>
</dbReference>
<dbReference type="GO" id="GO:0008080">
    <property type="term" value="F:N-acetyltransferase activity"/>
    <property type="evidence" value="ECO:0007669"/>
    <property type="project" value="InterPro"/>
</dbReference>
<gene>
    <name evidence="3" type="ORF">NCTC13456_01041</name>
</gene>
<evidence type="ECO:0000313" key="4">
    <source>
        <dbReference type="Proteomes" id="UP000254737"/>
    </source>
</evidence>
<proteinExistence type="predicted"/>
<dbReference type="AlphaFoldDB" id="A0A376G498"/>
<dbReference type="RefSeq" id="WP_181816280.1">
    <property type="nucleotide sequence ID" value="NZ_JAAGKM010000031.1"/>
</dbReference>
<dbReference type="STRING" id="343874.GCA_000805695_02315"/>
<dbReference type="EMBL" id="UFXS01000001">
    <property type="protein sequence ID" value="STD54490.1"/>
    <property type="molecule type" value="Genomic_DNA"/>
</dbReference>
<dbReference type="PANTHER" id="PTHR13947">
    <property type="entry name" value="GNAT FAMILY N-ACETYLTRANSFERASE"/>
    <property type="match status" value="1"/>
</dbReference>
<feature type="domain" description="N-acetyltransferase" evidence="2">
    <location>
        <begin position="5"/>
        <end position="152"/>
    </location>
</feature>
<dbReference type="Pfam" id="PF00583">
    <property type="entry name" value="Acetyltransf_1"/>
    <property type="match status" value="1"/>
</dbReference>
<evidence type="ECO:0000259" key="2">
    <source>
        <dbReference type="PROSITE" id="PS51186"/>
    </source>
</evidence>
<dbReference type="InterPro" id="IPR016181">
    <property type="entry name" value="Acyl_CoA_acyltransferase"/>
</dbReference>
<sequence>MNSIKIIRTNSSNKDFEELVTELDKDLAIRDGEFHSFFSQYNKVDKINHVVIAYLNENPVGCGAIKHYSDTTMEVKRMYVNPDFRGNRIAAKVLNELENWTIELDYERCILETGLKQPEAIALYERCDYTRIENYDQYKNVEESVCYEKILN</sequence>
<evidence type="ECO:0000313" key="3">
    <source>
        <dbReference type="EMBL" id="STD54490.1"/>
    </source>
</evidence>
<reference evidence="3 4" key="1">
    <citation type="submission" date="2018-06" db="EMBL/GenBank/DDBJ databases">
        <authorList>
            <consortium name="Pathogen Informatics"/>
            <person name="Doyle S."/>
        </authorList>
    </citation>
    <scope>NUCLEOTIDE SEQUENCE [LARGE SCALE GENOMIC DNA]</scope>
    <source>
        <strain evidence="3 4">NCTC13456</strain>
    </source>
</reference>
<dbReference type="CDD" id="cd04301">
    <property type="entry name" value="NAT_SF"/>
    <property type="match status" value="1"/>
</dbReference>